<feature type="transmembrane region" description="Helical" evidence="7">
    <location>
        <begin position="287"/>
        <end position="311"/>
    </location>
</feature>
<dbReference type="EMBL" id="JAUZMY010000003">
    <property type="protein sequence ID" value="MEE2036375.1"/>
    <property type="molecule type" value="Genomic_DNA"/>
</dbReference>
<feature type="domain" description="ABC3 transporter permease C-terminal" evidence="8">
    <location>
        <begin position="293"/>
        <end position="412"/>
    </location>
</feature>
<protein>
    <submittedName>
        <fullName evidence="9">FtsX-like permease family protein</fullName>
    </submittedName>
</protein>
<reference evidence="9 10" key="1">
    <citation type="submission" date="2023-08" db="EMBL/GenBank/DDBJ databases">
        <authorList>
            <person name="Girao M."/>
            <person name="Carvalho M.F."/>
        </authorList>
    </citation>
    <scope>NUCLEOTIDE SEQUENCE [LARGE SCALE GENOMIC DNA]</scope>
    <source>
        <strain evidence="9 10">CT-R113</strain>
    </source>
</reference>
<feature type="transmembrane region" description="Helical" evidence="7">
    <location>
        <begin position="431"/>
        <end position="451"/>
    </location>
</feature>
<feature type="region of interest" description="Disordered" evidence="6">
    <location>
        <begin position="914"/>
        <end position="948"/>
    </location>
</feature>
<evidence type="ECO:0000313" key="10">
    <source>
        <dbReference type="Proteomes" id="UP001356095"/>
    </source>
</evidence>
<evidence type="ECO:0000256" key="3">
    <source>
        <dbReference type="ARBA" id="ARBA00022692"/>
    </source>
</evidence>
<feature type="transmembrane region" description="Helical" evidence="7">
    <location>
        <begin position="790"/>
        <end position="809"/>
    </location>
</feature>
<evidence type="ECO:0000256" key="4">
    <source>
        <dbReference type="ARBA" id="ARBA00022989"/>
    </source>
</evidence>
<proteinExistence type="predicted"/>
<feature type="compositionally biased region" description="Polar residues" evidence="6">
    <location>
        <begin position="923"/>
        <end position="932"/>
    </location>
</feature>
<dbReference type="Proteomes" id="UP001356095">
    <property type="component" value="Unassembled WGS sequence"/>
</dbReference>
<accession>A0ABU7K2A1</accession>
<dbReference type="InterPro" id="IPR038766">
    <property type="entry name" value="Membrane_comp_ABC_pdt"/>
</dbReference>
<evidence type="ECO:0000256" key="6">
    <source>
        <dbReference type="SAM" id="MobiDB-lite"/>
    </source>
</evidence>
<dbReference type="PANTHER" id="PTHR30287">
    <property type="entry name" value="MEMBRANE COMPONENT OF PREDICTED ABC SUPERFAMILY METABOLITE UPTAKE TRANSPORTER"/>
    <property type="match status" value="1"/>
</dbReference>
<dbReference type="PANTHER" id="PTHR30287:SF1">
    <property type="entry name" value="INNER MEMBRANE PROTEIN"/>
    <property type="match status" value="1"/>
</dbReference>
<feature type="transmembrane region" description="Helical" evidence="7">
    <location>
        <begin position="843"/>
        <end position="866"/>
    </location>
</feature>
<dbReference type="RefSeq" id="WP_330090185.1">
    <property type="nucleotide sequence ID" value="NZ_JAUZMY010000003.1"/>
</dbReference>
<comment type="caution">
    <text evidence="9">The sequence shown here is derived from an EMBL/GenBank/DDBJ whole genome shotgun (WGS) entry which is preliminary data.</text>
</comment>
<name>A0ABU7K2A1_9ACTN</name>
<evidence type="ECO:0000259" key="8">
    <source>
        <dbReference type="Pfam" id="PF02687"/>
    </source>
</evidence>
<evidence type="ECO:0000256" key="5">
    <source>
        <dbReference type="ARBA" id="ARBA00023136"/>
    </source>
</evidence>
<feature type="transmembrane region" description="Helical" evidence="7">
    <location>
        <begin position="457"/>
        <end position="483"/>
    </location>
</feature>
<dbReference type="InterPro" id="IPR003838">
    <property type="entry name" value="ABC3_permease_C"/>
</dbReference>
<feature type="transmembrane region" description="Helical" evidence="7">
    <location>
        <begin position="378"/>
        <end position="401"/>
    </location>
</feature>
<dbReference type="Pfam" id="PF02687">
    <property type="entry name" value="FtsX"/>
    <property type="match status" value="2"/>
</dbReference>
<gene>
    <name evidence="9" type="ORF">Q8791_03960</name>
</gene>
<keyword evidence="10" id="KW-1185">Reference proteome</keyword>
<keyword evidence="3 7" id="KW-0812">Transmembrane</keyword>
<organism evidence="9 10">
    <name type="scientific">Nocardiopsis codii</name>
    <dbReference type="NCBI Taxonomy" id="3065942"/>
    <lineage>
        <taxon>Bacteria</taxon>
        <taxon>Bacillati</taxon>
        <taxon>Actinomycetota</taxon>
        <taxon>Actinomycetes</taxon>
        <taxon>Streptosporangiales</taxon>
        <taxon>Nocardiopsidaceae</taxon>
        <taxon>Nocardiopsis</taxon>
    </lineage>
</organism>
<comment type="subcellular location">
    <subcellularLocation>
        <location evidence="1">Cell membrane</location>
        <topology evidence="1">Multi-pass membrane protein</topology>
    </subcellularLocation>
</comment>
<evidence type="ECO:0000256" key="2">
    <source>
        <dbReference type="ARBA" id="ARBA00022475"/>
    </source>
</evidence>
<feature type="transmembrane region" description="Helical" evidence="7">
    <location>
        <begin position="886"/>
        <end position="906"/>
    </location>
</feature>
<evidence type="ECO:0000256" key="1">
    <source>
        <dbReference type="ARBA" id="ARBA00004651"/>
    </source>
</evidence>
<feature type="transmembrane region" description="Helical" evidence="7">
    <location>
        <begin position="504"/>
        <end position="529"/>
    </location>
</feature>
<feature type="transmembrane region" description="Helical" evidence="7">
    <location>
        <begin position="332"/>
        <end position="358"/>
    </location>
</feature>
<keyword evidence="4 7" id="KW-1133">Transmembrane helix</keyword>
<sequence>MAAPPIARWRAALRLARRDALRHRGSTALVAVVIALVVGGAVAAGALLRSSTPTPETFGRMMLGESAQARITWQMPGVVTQSPREDVVLAGSDAREEPSRDAYEDRLLALLPPGSELVGASSGAVRATAGDRATGALEALEADTGGPLAGMFAPVWGRAAAGPGEVAVSLGLARRLDLAEGSELELTDGAEDSATVTVVGAYRATRHPADVVLAPGTLVDSGGALETPAASAVWFVTGDTPITWDDVLRINETGSSVVSRDVVAAPPPDSAVPLHSARPSADRPDSLAPYAGFVAGASLLACLIVGPAFAVRARREERTLALVAAQGADARTLRGIVLCGALATGAVGAAAGAVLGAGGAWAVSALLRARGDAQYPELVLPVADTALLVGLGVLVPLVAALPPALRAGRTDPAAVLAGRPTGPRERGRGRAALSALLLLSGALLVGTGFALPRADLFVPGAVASALGAVLWAPTGVGALAGAAGRLPLAWRLALRDAGRHRERTTAAVTVVAAAVALLVAVAVTTASAVDFEGAEHHPRAATGSVLVHFPGPVGADDADDAASALTEHLPVRSPATVLMARTPLWVHPLPDPGRPCPGWAVWPPVSIRTEPVPDEVPLDSPDCAPMKQNGDQNRLPWWETEGGVNPLVDDGTLVRALDLPDAEEAARALEEGRVVVTRDLDLWSDGSARVEFAWMREGDPPDGPGTGNEGRVLEVPAAAVDWPSAQYELIVPPALAREWGVEAAAVGMVGPVSRTPSEAEADRARAAVRESAGADLSVESPYSSPRTRQMALMLALAAVVATGACLVSVRLAAADSRRDAVVLVAVGADPGTGRRLGAAQSGVVAAVGVVWGTAAGIGVGAARVAAETYRAGFANPTWPLVVPWPLLAACLAGVLGASVLLALVLAPSRLPSDRRAFRPHPARTTTLSNGNRVPSEAAATHRSRDDRA</sequence>
<keyword evidence="5 7" id="KW-0472">Membrane</keyword>
<evidence type="ECO:0000313" key="9">
    <source>
        <dbReference type="EMBL" id="MEE2036375.1"/>
    </source>
</evidence>
<keyword evidence="2" id="KW-1003">Cell membrane</keyword>
<evidence type="ECO:0000256" key="7">
    <source>
        <dbReference type="SAM" id="Phobius"/>
    </source>
</evidence>
<feature type="domain" description="ABC3 transporter permease C-terminal" evidence="8">
    <location>
        <begin position="792"/>
        <end position="905"/>
    </location>
</feature>